<reference evidence="2" key="1">
    <citation type="journal article" date="2019" name="Nat. Commun.">
        <title>The genome of broomcorn millet.</title>
        <authorList>
            <person name="Zou C."/>
            <person name="Miki D."/>
            <person name="Li D."/>
            <person name="Tang Q."/>
            <person name="Xiao L."/>
            <person name="Rajput S."/>
            <person name="Deng P."/>
            <person name="Jia W."/>
            <person name="Huang R."/>
            <person name="Zhang M."/>
            <person name="Sun Y."/>
            <person name="Hu J."/>
            <person name="Fu X."/>
            <person name="Schnable P.S."/>
            <person name="Li F."/>
            <person name="Zhang H."/>
            <person name="Feng B."/>
            <person name="Zhu X."/>
            <person name="Liu R."/>
            <person name="Schnable J.C."/>
            <person name="Zhu J.-K."/>
            <person name="Zhang H."/>
        </authorList>
    </citation>
    <scope>NUCLEOTIDE SEQUENCE [LARGE SCALE GENOMIC DNA]</scope>
</reference>
<evidence type="ECO:0000313" key="2">
    <source>
        <dbReference type="Proteomes" id="UP000275267"/>
    </source>
</evidence>
<protein>
    <submittedName>
        <fullName evidence="1">F-box/kelch-repeat protein</fullName>
    </submittedName>
</protein>
<proteinExistence type="predicted"/>
<dbReference type="EMBL" id="PQIB02000003">
    <property type="protein sequence ID" value="RLN29240.1"/>
    <property type="molecule type" value="Genomic_DNA"/>
</dbReference>
<keyword evidence="2" id="KW-1185">Reference proteome</keyword>
<comment type="caution">
    <text evidence="1">The sequence shown here is derived from an EMBL/GenBank/DDBJ whole genome shotgun (WGS) entry which is preliminary data.</text>
</comment>
<sequence>MAAARGIASSRGASSTPWVVLRKQPGIEELGLLHSCNGLLLFGHRRAGDTYDSLGFIVCHPATEQWVAVPNSGWNPNSFNQADESEESDADSEPPYRRFTYLVSDPAVSSHFRLSDFWTRNAVCVEGVRTYYSESGIWCKSRSTWSGEAVAFAAGSALVSDMLHFSVTSSVGREIHQELIVAVNVVGRKCRIISGPEKASDVAFVGQSQGCLHYMNQHRDNTGKMIELSIWVLQDWHGRMGSETQCDLPAAVWKKELPSSL</sequence>
<accession>A0A3L6SXS3</accession>
<gene>
    <name evidence="1" type="ORF">C2845_PM05G01100</name>
</gene>
<evidence type="ECO:0000313" key="1">
    <source>
        <dbReference type="EMBL" id="RLN29240.1"/>
    </source>
</evidence>
<organism evidence="1 2">
    <name type="scientific">Panicum miliaceum</name>
    <name type="common">Proso millet</name>
    <name type="synonym">Broomcorn millet</name>
    <dbReference type="NCBI Taxonomy" id="4540"/>
    <lineage>
        <taxon>Eukaryota</taxon>
        <taxon>Viridiplantae</taxon>
        <taxon>Streptophyta</taxon>
        <taxon>Embryophyta</taxon>
        <taxon>Tracheophyta</taxon>
        <taxon>Spermatophyta</taxon>
        <taxon>Magnoliopsida</taxon>
        <taxon>Liliopsida</taxon>
        <taxon>Poales</taxon>
        <taxon>Poaceae</taxon>
        <taxon>PACMAD clade</taxon>
        <taxon>Panicoideae</taxon>
        <taxon>Panicodae</taxon>
        <taxon>Paniceae</taxon>
        <taxon>Panicinae</taxon>
        <taxon>Panicum</taxon>
        <taxon>Panicum sect. Panicum</taxon>
    </lineage>
</organism>
<dbReference type="PANTHER" id="PTHR35546">
    <property type="entry name" value="F-BOX PROTEIN INTERACTION DOMAIN PROTEIN-RELATED"/>
    <property type="match status" value="1"/>
</dbReference>
<dbReference type="PANTHER" id="PTHR35546:SF106">
    <property type="entry name" value="DUF1618 DOMAIN-CONTAINING PROTEIN"/>
    <property type="match status" value="1"/>
</dbReference>
<dbReference type="AlphaFoldDB" id="A0A3L6SXS3"/>
<dbReference type="InterPro" id="IPR055290">
    <property type="entry name" value="At3g26010-like"/>
</dbReference>
<dbReference type="STRING" id="4540.A0A3L6SXS3"/>
<name>A0A3L6SXS3_PANMI</name>
<dbReference type="Proteomes" id="UP000275267">
    <property type="component" value="Unassembled WGS sequence"/>
</dbReference>